<keyword evidence="1" id="KW-0732">Signal</keyword>
<keyword evidence="3" id="KW-1185">Reference proteome</keyword>
<feature type="signal peptide" evidence="1">
    <location>
        <begin position="1"/>
        <end position="24"/>
    </location>
</feature>
<evidence type="ECO:0000313" key="2">
    <source>
        <dbReference type="EMBL" id="KEO85095.1"/>
    </source>
</evidence>
<protein>
    <recommendedName>
        <fullName evidence="4">Photosynthesis system II assembly factor Ycf48/Hcf136-like domain-containing protein</fullName>
    </recommendedName>
</protein>
<evidence type="ECO:0000313" key="3">
    <source>
        <dbReference type="Proteomes" id="UP000027931"/>
    </source>
</evidence>
<dbReference type="EMBL" id="JMIR01000001">
    <property type="protein sequence ID" value="KEO85095.1"/>
    <property type="molecule type" value="Genomic_DNA"/>
</dbReference>
<evidence type="ECO:0000256" key="1">
    <source>
        <dbReference type="SAM" id="SignalP"/>
    </source>
</evidence>
<accession>A0A074LX29</accession>
<gene>
    <name evidence="2" type="ORF">EL26_00595</name>
</gene>
<sequence length="475" mass="52755">MRRWKSACLLGLCLLILPASDAGAGPVKKPLTLQQAVEIGMKRAVQWSPKAKLAHAQSSDFPMERESGEGGKRRLWNEEFGVPGTTRHLRLTVEDGEIKAVHETEGEDSYVDDVGGHDSPEAWNRARAEDHLKPGTGVEVGYHYKLYADDQKQARLAVSGSDKQGRPVQVHFRLQDGRKLTVYRKELIGGGLYAGDKLSLGSTRGQLPTIYGVEFSPDDSRTILAWGDFSVAQDTHPFAKLSRDLGAHWTPIQLPGIVSRMWWQSPGCLYAGGVGTLWRSRDEGQSWEAVLAQEHQIKINADTHSSKIAFLSDDGVQVSRDEGRTWNRVEVPAEAKQVLFDTDGTLYVRGAKGIFRQRGGNWEKVPGKFMTKSGGRVITSKERDFSLTVQESSKTDGRKTFANPEGCLYAEAVFCAQDRLYAVCKNKLYTRTLQTGDTWQPLPLPDDGLLLDLAVGPHGELYYAFAPRLVWKEQS</sequence>
<reference evidence="2 3" key="1">
    <citation type="journal article" date="2013" name="Int. J. Syst. Evol. Microbiol.">
        <title>Tumebacillus flagellatus sp. nov., an alpha-amylase/pullulanase-producing bacterium isolated from cassava wastewater.</title>
        <authorList>
            <person name="Wang Q."/>
            <person name="Xie N."/>
            <person name="Qin Y."/>
            <person name="Shen N."/>
            <person name="Zhu J."/>
            <person name="Mi H."/>
            <person name="Huang R."/>
        </authorList>
    </citation>
    <scope>NUCLEOTIDE SEQUENCE [LARGE SCALE GENOMIC DNA]</scope>
    <source>
        <strain evidence="2 3">GST4</strain>
    </source>
</reference>
<comment type="caution">
    <text evidence="2">The sequence shown here is derived from an EMBL/GenBank/DDBJ whole genome shotgun (WGS) entry which is preliminary data.</text>
</comment>
<dbReference type="Gene3D" id="2.130.10.10">
    <property type="entry name" value="YVTN repeat-like/Quinoprotein amine dehydrogenase"/>
    <property type="match status" value="1"/>
</dbReference>
<dbReference type="Proteomes" id="UP000027931">
    <property type="component" value="Unassembled WGS sequence"/>
</dbReference>
<organism evidence="2 3">
    <name type="scientific">Tumebacillus flagellatus</name>
    <dbReference type="NCBI Taxonomy" id="1157490"/>
    <lineage>
        <taxon>Bacteria</taxon>
        <taxon>Bacillati</taxon>
        <taxon>Bacillota</taxon>
        <taxon>Bacilli</taxon>
        <taxon>Bacillales</taxon>
        <taxon>Alicyclobacillaceae</taxon>
        <taxon>Tumebacillus</taxon>
    </lineage>
</organism>
<feature type="chain" id="PRO_5001698688" description="Photosynthesis system II assembly factor Ycf48/Hcf136-like domain-containing protein" evidence="1">
    <location>
        <begin position="25"/>
        <end position="475"/>
    </location>
</feature>
<dbReference type="OrthoDB" id="2618645at2"/>
<dbReference type="AlphaFoldDB" id="A0A074LX29"/>
<evidence type="ECO:0008006" key="4">
    <source>
        <dbReference type="Google" id="ProtNLM"/>
    </source>
</evidence>
<dbReference type="eggNOG" id="ENOG50339VF">
    <property type="taxonomic scope" value="Bacteria"/>
</dbReference>
<dbReference type="RefSeq" id="WP_038083298.1">
    <property type="nucleotide sequence ID" value="NZ_JMIR01000001.1"/>
</dbReference>
<name>A0A074LX29_9BACL</name>
<dbReference type="InterPro" id="IPR015943">
    <property type="entry name" value="WD40/YVTN_repeat-like_dom_sf"/>
</dbReference>
<dbReference type="SUPFAM" id="SSF110296">
    <property type="entry name" value="Oligoxyloglucan reducing end-specific cellobiohydrolase"/>
    <property type="match status" value="1"/>
</dbReference>
<proteinExistence type="predicted"/>